<feature type="transmembrane region" description="Helical" evidence="1">
    <location>
        <begin position="319"/>
        <end position="339"/>
    </location>
</feature>
<evidence type="ECO:0000313" key="3">
    <source>
        <dbReference type="Proteomes" id="UP001365781"/>
    </source>
</evidence>
<feature type="transmembrane region" description="Helical" evidence="1">
    <location>
        <begin position="129"/>
        <end position="148"/>
    </location>
</feature>
<evidence type="ECO:0000313" key="2">
    <source>
        <dbReference type="EMBL" id="MEI5616362.1"/>
    </source>
</evidence>
<feature type="transmembrane region" description="Helical" evidence="1">
    <location>
        <begin position="77"/>
        <end position="99"/>
    </location>
</feature>
<evidence type="ECO:0000256" key="1">
    <source>
        <dbReference type="SAM" id="Phobius"/>
    </source>
</evidence>
<feature type="transmembrane region" description="Helical" evidence="1">
    <location>
        <begin position="47"/>
        <end position="65"/>
    </location>
</feature>
<feature type="transmembrane region" description="Helical" evidence="1">
    <location>
        <begin position="236"/>
        <end position="254"/>
    </location>
</feature>
<evidence type="ECO:0008006" key="4">
    <source>
        <dbReference type="Google" id="ProtNLM"/>
    </source>
</evidence>
<feature type="transmembrane region" description="Helical" evidence="1">
    <location>
        <begin position="193"/>
        <end position="215"/>
    </location>
</feature>
<feature type="transmembrane region" description="Helical" evidence="1">
    <location>
        <begin position="160"/>
        <end position="181"/>
    </location>
</feature>
<sequence length="350" mass="36784">MPASSKPAAPPRPRHRWAAVAGLLVLSPVSAEYLIGYGDSTGRPLELLVGLLILAPLYGTVAVLIREITRRTGRGWPTILLLSAAFGVIQACLIDQTLFDNEVAADGPDWATQARVTLIPGLGVDAASLLNYVGGHVIWSFAAPIAVVESCAPRIADRRWLGPVGVGVMVLLWALSAVLVHSDTAADSTAGPAQLIGAAGVAAALIAAAFTVRPVRVRPPARNRSSVEIQSSVETPSWWLVGGVTGVVWCASQLLPATWVGVAVNVVAMVVLGSLLLRWSRRRGWGRRHVLAAAGSALVVRAGLSFLVEPLGEHVDLTVKYMVNAAMLGGVTAVLLMAAHRLRRGERSAC</sequence>
<comment type="caution">
    <text evidence="2">The sequence shown here is derived from an EMBL/GenBank/DDBJ whole genome shotgun (WGS) entry which is preliminary data.</text>
</comment>
<reference evidence="2 3" key="1">
    <citation type="submission" date="2024-03" db="EMBL/GenBank/DDBJ databases">
        <title>First Report of Pectobacterium brasiliscabiei causing potato scab in china.</title>
        <authorList>
            <person name="Handique U."/>
        </authorList>
    </citation>
    <scope>NUCLEOTIDE SEQUENCE [LARGE SCALE GENOMIC DNA]</scope>
    <source>
        <strain evidence="2 3">ZRIMU1503</strain>
    </source>
</reference>
<organism evidence="2 3">
    <name type="scientific">Streptomyces brasiliscabiei</name>
    <dbReference type="NCBI Taxonomy" id="2736302"/>
    <lineage>
        <taxon>Bacteria</taxon>
        <taxon>Bacillati</taxon>
        <taxon>Actinomycetota</taxon>
        <taxon>Actinomycetes</taxon>
        <taxon>Kitasatosporales</taxon>
        <taxon>Streptomycetaceae</taxon>
        <taxon>Streptomyces</taxon>
    </lineage>
</organism>
<dbReference type="Proteomes" id="UP001365781">
    <property type="component" value="Unassembled WGS sequence"/>
</dbReference>
<keyword evidence="1" id="KW-1133">Transmembrane helix</keyword>
<accession>A0ABU8GT42</accession>
<feature type="transmembrane region" description="Helical" evidence="1">
    <location>
        <begin position="289"/>
        <end position="307"/>
    </location>
</feature>
<dbReference type="EMBL" id="JBBAYM010000052">
    <property type="protein sequence ID" value="MEI5616362.1"/>
    <property type="molecule type" value="Genomic_DNA"/>
</dbReference>
<dbReference type="RefSeq" id="WP_336537968.1">
    <property type="nucleotide sequence ID" value="NZ_JBBAYL010000021.1"/>
</dbReference>
<protein>
    <recommendedName>
        <fullName evidence="4">Integral membrane protein</fullName>
    </recommendedName>
</protein>
<keyword evidence="1" id="KW-0472">Membrane</keyword>
<gene>
    <name evidence="2" type="ORF">WB403_45420</name>
</gene>
<keyword evidence="1" id="KW-0812">Transmembrane</keyword>
<keyword evidence="3" id="KW-1185">Reference proteome</keyword>
<feature type="transmembrane region" description="Helical" evidence="1">
    <location>
        <begin position="260"/>
        <end position="277"/>
    </location>
</feature>
<proteinExistence type="predicted"/>
<name>A0ABU8GT42_9ACTN</name>